<dbReference type="Proteomes" id="UP000502377">
    <property type="component" value="Chromosome"/>
</dbReference>
<proteinExistence type="predicted"/>
<dbReference type="AlphaFoldDB" id="A0A6G5QNB9"/>
<evidence type="ECO:0000313" key="1">
    <source>
        <dbReference type="EMBL" id="QCD47131.1"/>
    </source>
</evidence>
<dbReference type="InterPro" id="IPR036291">
    <property type="entry name" value="NAD(P)-bd_dom_sf"/>
</dbReference>
<protein>
    <submittedName>
        <fullName evidence="1">Oxidoreductase, Gfo/Idh/MocA family</fullName>
    </submittedName>
</protein>
<reference evidence="1 2" key="1">
    <citation type="submission" date="2016-07" db="EMBL/GenBank/DDBJ databases">
        <title>Comparative genomics of the Campylobacter concisus group.</title>
        <authorList>
            <person name="Miller W.G."/>
            <person name="Yee E."/>
            <person name="Chapman M.H."/>
            <person name="Huynh S."/>
            <person name="Bono J.L."/>
            <person name="On S.L.W."/>
            <person name="StLeger J."/>
            <person name="Foster G."/>
            <person name="Parker C.T."/>
        </authorList>
    </citation>
    <scope>NUCLEOTIDE SEQUENCE [LARGE SCALE GENOMIC DNA]</scope>
    <source>
        <strain evidence="1 2">ATCC 33238</strain>
    </source>
</reference>
<dbReference type="InterPro" id="IPR051317">
    <property type="entry name" value="Gfo/Idh/MocA_oxidoreduct"/>
</dbReference>
<dbReference type="KEGG" id="crx:CRECT_1483"/>
<dbReference type="Gene3D" id="3.40.50.720">
    <property type="entry name" value="NAD(P)-binding Rossmann-like Domain"/>
    <property type="match status" value="1"/>
</dbReference>
<organism evidence="1 2">
    <name type="scientific">Campylobacter rectus</name>
    <name type="common">Wolinella recta</name>
    <dbReference type="NCBI Taxonomy" id="203"/>
    <lineage>
        <taxon>Bacteria</taxon>
        <taxon>Pseudomonadati</taxon>
        <taxon>Campylobacterota</taxon>
        <taxon>Epsilonproteobacteria</taxon>
        <taxon>Campylobacterales</taxon>
        <taxon>Campylobacteraceae</taxon>
        <taxon>Campylobacter</taxon>
    </lineage>
</organism>
<dbReference type="RefSeq" id="WP_004318892.1">
    <property type="nucleotide sequence ID" value="NZ_CAURIV010000004.1"/>
</dbReference>
<gene>
    <name evidence="1" type="ORF">CRECT_1483</name>
</gene>
<sequence>MKKRVAIVGFGNRARHYYNELRRSEHFELAAIFDGVQNNEIYGRIPFYDNINDLLDSVQIDALIVTDTHKYLNLIPKCLNFIKFILLDPWLCKSGEIRELKYCFKSQNIGAYVAFIDRFNPVIASVKKELAKEKEIFSLNIARGFNKGVNLQLEILQNIDAVRFITGSEIVFSNKILTQNEDKRSETDTLFQLKFKNQTLASIHNSKRFRAERFTIEFAASGGVYFGDILGLKLNKYTADGQQNLKVYSDLSPVKAMLGEFYQACCGAKNDLSTLEDALKAQEICE</sequence>
<accession>A0A6G5QNB9</accession>
<dbReference type="Gene3D" id="3.30.360.10">
    <property type="entry name" value="Dihydrodipicolinate Reductase, domain 2"/>
    <property type="match status" value="1"/>
</dbReference>
<evidence type="ECO:0000313" key="2">
    <source>
        <dbReference type="Proteomes" id="UP000502377"/>
    </source>
</evidence>
<dbReference type="SUPFAM" id="SSF51735">
    <property type="entry name" value="NAD(P)-binding Rossmann-fold domains"/>
    <property type="match status" value="1"/>
</dbReference>
<name>A0A6G5QNB9_CAMRE</name>
<dbReference type="PANTHER" id="PTHR43708">
    <property type="entry name" value="CONSERVED EXPRESSED OXIDOREDUCTASE (EUROFUNG)"/>
    <property type="match status" value="1"/>
</dbReference>
<dbReference type="EMBL" id="CP012543">
    <property type="protein sequence ID" value="QCD47131.1"/>
    <property type="molecule type" value="Genomic_DNA"/>
</dbReference>
<dbReference type="PANTHER" id="PTHR43708:SF4">
    <property type="entry name" value="OXIDOREDUCTASE YCEM-RELATED"/>
    <property type="match status" value="1"/>
</dbReference>